<keyword evidence="2" id="KW-1185">Reference proteome</keyword>
<protein>
    <submittedName>
        <fullName evidence="1">Uncharacterized protein</fullName>
    </submittedName>
</protein>
<dbReference type="Proteomes" id="UP000826573">
    <property type="component" value="Unassembled WGS sequence"/>
</dbReference>
<evidence type="ECO:0000313" key="1">
    <source>
        <dbReference type="EMBL" id="KAH0523177.1"/>
    </source>
</evidence>
<dbReference type="AlphaFoldDB" id="A0A9P8KKU9"/>
<evidence type="ECO:0000313" key="2">
    <source>
        <dbReference type="Proteomes" id="UP000826573"/>
    </source>
</evidence>
<organism evidence="1 2">
    <name type="scientific">Trichoderma semiorbis</name>
    <dbReference type="NCBI Taxonomy" id="1491008"/>
    <lineage>
        <taxon>Eukaryota</taxon>
        <taxon>Fungi</taxon>
        <taxon>Dikarya</taxon>
        <taxon>Ascomycota</taxon>
        <taxon>Pezizomycotina</taxon>
        <taxon>Sordariomycetes</taxon>
        <taxon>Hypocreomycetidae</taxon>
        <taxon>Hypocreales</taxon>
        <taxon>Hypocreaceae</taxon>
        <taxon>Trichoderma</taxon>
    </lineage>
</organism>
<gene>
    <name evidence="1" type="ORF">TsFJ059_008221</name>
</gene>
<name>A0A9P8KKU9_9HYPO</name>
<sequence length="122" mass="13364">MAPGCLDPWPCGLLLWHASHAFRLRSCLFPPHSFLIAQDTMRCEALSIIPAFFASLLSSVMQSFKQRCNHFNPPVILPLSFGQPHPREPSSSAKSAPPLISCVPTACRNRSPALLTKSHSGQ</sequence>
<reference evidence="1 2" key="1">
    <citation type="submission" date="2021-08" db="EMBL/GenBank/DDBJ databases">
        <title>The highly contiguous genome resource for Trichoderma semiorbis FJ059, a fungal antagonistic to plant pathogens.</title>
        <authorList>
            <person name="Liu T."/>
        </authorList>
    </citation>
    <scope>NUCLEOTIDE SEQUENCE [LARGE SCALE GENOMIC DNA]</scope>
    <source>
        <strain evidence="1 2">FJ059</strain>
    </source>
</reference>
<comment type="caution">
    <text evidence="1">The sequence shown here is derived from an EMBL/GenBank/DDBJ whole genome shotgun (WGS) entry which is preliminary data.</text>
</comment>
<proteinExistence type="predicted"/>
<dbReference type="EMBL" id="JAIMJC010000006">
    <property type="protein sequence ID" value="KAH0523177.1"/>
    <property type="molecule type" value="Genomic_DNA"/>
</dbReference>
<accession>A0A9P8KKU9</accession>